<reference evidence="1" key="2">
    <citation type="journal article" date="2015" name="Fish Shellfish Immunol.">
        <title>Early steps in the European eel (Anguilla anguilla)-Vibrio vulnificus interaction in the gills: Role of the RtxA13 toxin.</title>
        <authorList>
            <person name="Callol A."/>
            <person name="Pajuelo D."/>
            <person name="Ebbesson L."/>
            <person name="Teles M."/>
            <person name="MacKenzie S."/>
            <person name="Amaro C."/>
        </authorList>
    </citation>
    <scope>NUCLEOTIDE SEQUENCE</scope>
</reference>
<proteinExistence type="predicted"/>
<sequence length="38" mass="4278">MSACCIPKQTTYLAQNSYFTCISLSYMHSDHLFNLTGS</sequence>
<name>A0A0E9WKU7_ANGAN</name>
<accession>A0A0E9WKU7</accession>
<reference evidence="1" key="1">
    <citation type="submission" date="2014-11" db="EMBL/GenBank/DDBJ databases">
        <authorList>
            <person name="Amaro Gonzalez C."/>
        </authorList>
    </citation>
    <scope>NUCLEOTIDE SEQUENCE</scope>
</reference>
<organism evidence="1">
    <name type="scientific">Anguilla anguilla</name>
    <name type="common">European freshwater eel</name>
    <name type="synonym">Muraena anguilla</name>
    <dbReference type="NCBI Taxonomy" id="7936"/>
    <lineage>
        <taxon>Eukaryota</taxon>
        <taxon>Metazoa</taxon>
        <taxon>Chordata</taxon>
        <taxon>Craniata</taxon>
        <taxon>Vertebrata</taxon>
        <taxon>Euteleostomi</taxon>
        <taxon>Actinopterygii</taxon>
        <taxon>Neopterygii</taxon>
        <taxon>Teleostei</taxon>
        <taxon>Anguilliformes</taxon>
        <taxon>Anguillidae</taxon>
        <taxon>Anguilla</taxon>
    </lineage>
</organism>
<dbReference type="EMBL" id="GBXM01018372">
    <property type="protein sequence ID" value="JAH90205.1"/>
    <property type="molecule type" value="Transcribed_RNA"/>
</dbReference>
<evidence type="ECO:0000313" key="1">
    <source>
        <dbReference type="EMBL" id="JAH90205.1"/>
    </source>
</evidence>
<dbReference type="AlphaFoldDB" id="A0A0E9WKU7"/>
<protein>
    <submittedName>
        <fullName evidence="1">Uncharacterized protein</fullName>
    </submittedName>
</protein>